<dbReference type="Pfam" id="PF10002">
    <property type="entry name" value="DUF2243"/>
    <property type="match status" value="1"/>
</dbReference>
<feature type="transmembrane region" description="Helical" evidence="1">
    <location>
        <begin position="134"/>
        <end position="155"/>
    </location>
</feature>
<feature type="transmembrane region" description="Helical" evidence="1">
    <location>
        <begin position="93"/>
        <end position="114"/>
    </location>
</feature>
<keyword evidence="1" id="KW-0472">Membrane</keyword>
<accession>A0A6J4VD95</accession>
<evidence type="ECO:0000313" key="2">
    <source>
        <dbReference type="EMBL" id="CAA9575455.1"/>
    </source>
</evidence>
<keyword evidence="1" id="KW-0812">Transmembrane</keyword>
<sequence>MNTSNAARVAEIWGGLLLGIGLGGFFDGIVLHQILQWHHLLSNHGDYPVTTVAGLEVNTLWDGLFHAFTYVAVVAGLALLWRSSRLTHVPPSTRLLIGLLLMGWGAFNLVEGTINHQFLTIHHVNETAPRDQWVWWDLGFLLWGAVMLVGGWRLARAGEREQDASMTLPAR</sequence>
<evidence type="ECO:0000256" key="1">
    <source>
        <dbReference type="SAM" id="Phobius"/>
    </source>
</evidence>
<organism evidence="2">
    <name type="scientific">uncultured Thermomicrobiales bacterium</name>
    <dbReference type="NCBI Taxonomy" id="1645740"/>
    <lineage>
        <taxon>Bacteria</taxon>
        <taxon>Pseudomonadati</taxon>
        <taxon>Thermomicrobiota</taxon>
        <taxon>Thermomicrobia</taxon>
        <taxon>Thermomicrobiales</taxon>
        <taxon>environmental samples</taxon>
    </lineage>
</organism>
<dbReference type="InterPro" id="IPR018719">
    <property type="entry name" value="DUF2243_membrane"/>
</dbReference>
<evidence type="ECO:0008006" key="3">
    <source>
        <dbReference type="Google" id="ProtNLM"/>
    </source>
</evidence>
<protein>
    <recommendedName>
        <fullName evidence="3">DUF2243 domain-containing protein</fullName>
    </recommendedName>
</protein>
<dbReference type="AlphaFoldDB" id="A0A6J4VD95"/>
<feature type="transmembrane region" description="Helical" evidence="1">
    <location>
        <begin position="63"/>
        <end position="81"/>
    </location>
</feature>
<proteinExistence type="predicted"/>
<keyword evidence="1" id="KW-1133">Transmembrane helix</keyword>
<name>A0A6J4VD95_9BACT</name>
<dbReference type="EMBL" id="CADCWJ010000622">
    <property type="protein sequence ID" value="CAA9575455.1"/>
    <property type="molecule type" value="Genomic_DNA"/>
</dbReference>
<reference evidence="2" key="1">
    <citation type="submission" date="2020-02" db="EMBL/GenBank/DDBJ databases">
        <authorList>
            <person name="Meier V. D."/>
        </authorList>
    </citation>
    <scope>NUCLEOTIDE SEQUENCE</scope>
    <source>
        <strain evidence="2">AVDCRST_MAG87</strain>
    </source>
</reference>
<feature type="transmembrane region" description="Helical" evidence="1">
    <location>
        <begin position="12"/>
        <end position="35"/>
    </location>
</feature>
<gene>
    <name evidence="2" type="ORF">AVDCRST_MAG87-2829</name>
</gene>